<organism evidence="2 3">
    <name type="scientific">Stigmatella aurantiaca</name>
    <dbReference type="NCBI Taxonomy" id="41"/>
    <lineage>
        <taxon>Bacteria</taxon>
        <taxon>Pseudomonadati</taxon>
        <taxon>Myxococcota</taxon>
        <taxon>Myxococcia</taxon>
        <taxon>Myxococcales</taxon>
        <taxon>Cystobacterineae</taxon>
        <taxon>Archangiaceae</taxon>
        <taxon>Stigmatella</taxon>
    </lineage>
</organism>
<dbReference type="InterPro" id="IPR046450">
    <property type="entry name" value="PA_dom_sf"/>
</dbReference>
<dbReference type="InterPro" id="IPR003137">
    <property type="entry name" value="PA_domain"/>
</dbReference>
<keyword evidence="3" id="KW-1185">Reference proteome</keyword>
<dbReference type="InterPro" id="IPR011042">
    <property type="entry name" value="6-blade_b-propeller_TolB-like"/>
</dbReference>
<reference evidence="3" key="1">
    <citation type="submission" date="2016-10" db="EMBL/GenBank/DDBJ databases">
        <authorList>
            <person name="Varghese N."/>
            <person name="Submissions S."/>
        </authorList>
    </citation>
    <scope>NUCLEOTIDE SEQUENCE [LARGE SCALE GENOMIC DNA]</scope>
    <source>
        <strain evidence="3">DSM 17044</strain>
    </source>
</reference>
<dbReference type="SUPFAM" id="SSF52025">
    <property type="entry name" value="PA domain"/>
    <property type="match status" value="1"/>
</dbReference>
<evidence type="ECO:0000313" key="2">
    <source>
        <dbReference type="EMBL" id="SEM13556.1"/>
    </source>
</evidence>
<dbReference type="InterPro" id="IPR045175">
    <property type="entry name" value="M28_fam"/>
</dbReference>
<dbReference type="Gene3D" id="2.120.10.30">
    <property type="entry name" value="TolB, C-terminal domain"/>
    <property type="match status" value="3"/>
</dbReference>
<dbReference type="SUPFAM" id="SSF53187">
    <property type="entry name" value="Zn-dependent exopeptidases"/>
    <property type="match status" value="1"/>
</dbReference>
<dbReference type="PANTHER" id="PTHR12147">
    <property type="entry name" value="METALLOPEPTIDASE M28 FAMILY MEMBER"/>
    <property type="match status" value="1"/>
</dbReference>
<dbReference type="InterPro" id="IPR007484">
    <property type="entry name" value="Peptidase_M28"/>
</dbReference>
<dbReference type="Proteomes" id="UP000182719">
    <property type="component" value="Unassembled WGS sequence"/>
</dbReference>
<sequence length="924" mass="98167">MKRSLPLLALISCATPSTPGPATGAPAAALRPEEVHLADLRQLTFGGENAEAYWSFDGKHLSFQANRGDMGCDRIFRMTVDPFSEAQVSSGKGATTCAHFLPGDQELIYASTHLGGEACPPKPDRSMGYVWALYDSYDIFKSNVDGSGVTRLTETPGYDAEGTVCGKDGSILFTSTRDGDIDLYRMDKDGGNVRRLTDAPGYDGGAFFSADCSKIVWRASRPKPGKELEDYQGLLARGLVRPSKLELFVANADGSEARQITYLNAASFAPFFHPNGQRILFSTNYGDPKGREFDIWAVNVDGSNLERITTAPGFDGFPMFSPDGKWLAFSSNRATEPGKGDTNVFLARWVEDVKPVAAVPTPADQVAKDAAFLAAPEQEGRGIGTKGLEASGAYIEKRFGDLGLKPAGDGGTFRQAFPVTVSAKPGPKTQVSLGGTALPADAYTVLGFSAQGAVQGPLVLAGYGIAEPSLKVDDYAKLDVKGKIAVVRRFVPDSPEFAETEKQRRSGDLRHKTWVAREKGAKALVVVDWPVAPSPQPKDWAMPTEAALPSPSIEGPGDAGIPVIVVKRSALEPLMARLSGGKRVEARLEVQLERETQQTFNVAGLLEAGEGKQPGVVVIGAHYDHLGLGGRNSLAPDKREPHVGADDNASGVAALLEIARQLTEKRAELRRDVLFLAFSGEESGVLGSSYFTRARGEAGMKDVAAMLNLDMVGRLRGNTLSVLGAESAEEWKPLVAAACEQARVQCTTGGDGYGPSDHSPFYAAGVPVLHFFTGTHSDYHKPSDTVQALNVAGISRVADITAAIARGLGERPALTYRKLPSPAPQGDMRSFNASLGTVPDYAGPPNGQKGMLLAGVRAGGAAEQAGLKRGDILVKLGTHAVGSVEDLMYVLNSAKPGETVTAVVLRDGKEVPLPVTFQESKRPR</sequence>
<evidence type="ECO:0000313" key="3">
    <source>
        <dbReference type="Proteomes" id="UP000182719"/>
    </source>
</evidence>
<dbReference type="PANTHER" id="PTHR12147:SF26">
    <property type="entry name" value="PEPTIDASE M28 DOMAIN-CONTAINING PROTEIN"/>
    <property type="match status" value="1"/>
</dbReference>
<dbReference type="GO" id="GO:0006508">
    <property type="term" value="P:proteolysis"/>
    <property type="evidence" value="ECO:0007669"/>
    <property type="project" value="InterPro"/>
</dbReference>
<evidence type="ECO:0000259" key="1">
    <source>
        <dbReference type="SMART" id="SM00228"/>
    </source>
</evidence>
<dbReference type="OrthoDB" id="262125at2"/>
<dbReference type="Pfam" id="PF04389">
    <property type="entry name" value="Peptidase_M28"/>
    <property type="match status" value="1"/>
</dbReference>
<name>A0A1H7VWE4_STIAU</name>
<dbReference type="AlphaFoldDB" id="A0A1H7VWE4"/>
<protein>
    <submittedName>
        <fullName evidence="2">WD40-like Beta Propeller Repeat</fullName>
    </submittedName>
</protein>
<dbReference type="InterPro" id="IPR036034">
    <property type="entry name" value="PDZ_sf"/>
</dbReference>
<feature type="domain" description="PDZ" evidence="1">
    <location>
        <begin position="833"/>
        <end position="908"/>
    </location>
</feature>
<dbReference type="Pfam" id="PF07676">
    <property type="entry name" value="PD40"/>
    <property type="match status" value="4"/>
</dbReference>
<proteinExistence type="predicted"/>
<dbReference type="Gene3D" id="2.30.42.10">
    <property type="match status" value="1"/>
</dbReference>
<dbReference type="InterPro" id="IPR001478">
    <property type="entry name" value="PDZ"/>
</dbReference>
<dbReference type="InterPro" id="IPR011659">
    <property type="entry name" value="WD40"/>
</dbReference>
<dbReference type="GO" id="GO:0008235">
    <property type="term" value="F:metalloexopeptidase activity"/>
    <property type="evidence" value="ECO:0007669"/>
    <property type="project" value="InterPro"/>
</dbReference>
<dbReference type="Gene3D" id="3.40.630.10">
    <property type="entry name" value="Zn peptidases"/>
    <property type="match status" value="1"/>
</dbReference>
<dbReference type="RefSeq" id="WP_075008502.1">
    <property type="nucleotide sequence ID" value="NZ_FOAP01000012.1"/>
</dbReference>
<dbReference type="SUPFAM" id="SSF50156">
    <property type="entry name" value="PDZ domain-like"/>
    <property type="match status" value="1"/>
</dbReference>
<dbReference type="SMART" id="SM00228">
    <property type="entry name" value="PDZ"/>
    <property type="match status" value="1"/>
</dbReference>
<dbReference type="EMBL" id="FOAP01000012">
    <property type="protein sequence ID" value="SEM13556.1"/>
    <property type="molecule type" value="Genomic_DNA"/>
</dbReference>
<accession>A0A1H7VWE4</accession>
<dbReference type="Pfam" id="PF13180">
    <property type="entry name" value="PDZ_2"/>
    <property type="match status" value="1"/>
</dbReference>
<dbReference type="Gene3D" id="3.50.30.30">
    <property type="match status" value="1"/>
</dbReference>
<gene>
    <name evidence="2" type="ORF">SAMN05444354_11240</name>
</gene>
<dbReference type="Pfam" id="PF02225">
    <property type="entry name" value="PA"/>
    <property type="match status" value="1"/>
</dbReference>
<dbReference type="SUPFAM" id="SSF82171">
    <property type="entry name" value="DPP6 N-terminal domain-like"/>
    <property type="match status" value="1"/>
</dbReference>